<comment type="caution">
    <text evidence="2">The sequence shown here is derived from an EMBL/GenBank/DDBJ whole genome shotgun (WGS) entry which is preliminary data.</text>
</comment>
<accession>A0A366I7D6</accession>
<dbReference type="Pfam" id="PF04233">
    <property type="entry name" value="Phage_Mu_F"/>
    <property type="match status" value="1"/>
</dbReference>
<evidence type="ECO:0000259" key="1">
    <source>
        <dbReference type="Pfam" id="PF04233"/>
    </source>
</evidence>
<sequence length="288" mass="33043">MAIITVESMSNKIPDIIPKESLAWFKAKKLKPGFDYRDVWLEEHSSAFTVAKMTNLDLLSDVKELLTQALEEGQTFREFQKALEPKLVKRGWWGVREMVDPLTGENKTVQLGSDQRLRTIYDTNMRTARAAGQWQRIERTKRAMPYLLYTLGPSREHRVDHLKWANTCLPVDDPFWLTHSGPNGWGCKCGVRQVSKYEYDEMVKNGVTSTEPVYEDGQPTGQVTRTKVPLKTQAPPVKNVKWLNKRTGEEELIPKGIDPGWNYNPGISRRTALEHQLNVKQQAFDADQ</sequence>
<reference evidence="2 3" key="1">
    <citation type="submission" date="2018-06" db="EMBL/GenBank/DDBJ databases">
        <title>Genomic Encyclopedia of Type Strains, Phase IV (KMG-IV): sequencing the most valuable type-strain genomes for metagenomic binning, comparative biology and taxonomic classification.</title>
        <authorList>
            <person name="Goeker M."/>
        </authorList>
    </citation>
    <scope>NUCLEOTIDE SEQUENCE [LARGE SCALE GENOMIC DNA]</scope>
    <source>
        <strain evidence="2 3">DSM 30166</strain>
    </source>
</reference>
<name>A0A366I7D6_9GAMM</name>
<feature type="domain" description="Phage head morphogenesis" evidence="1">
    <location>
        <begin position="61"/>
        <end position="191"/>
    </location>
</feature>
<protein>
    <submittedName>
        <fullName evidence="2">Phage Mu protein F like protein</fullName>
    </submittedName>
</protein>
<dbReference type="InterPro" id="IPR006528">
    <property type="entry name" value="Phage_head_morphogenesis_dom"/>
</dbReference>
<keyword evidence="3" id="KW-1185">Reference proteome</keyword>
<evidence type="ECO:0000313" key="2">
    <source>
        <dbReference type="EMBL" id="RBP64867.1"/>
    </source>
</evidence>
<dbReference type="EMBL" id="QNRY01000006">
    <property type="protein sequence ID" value="RBP64867.1"/>
    <property type="molecule type" value="Genomic_DNA"/>
</dbReference>
<organism evidence="2 3">
    <name type="scientific">Brenneria salicis ATCC 15712 = DSM 30166</name>
    <dbReference type="NCBI Taxonomy" id="714314"/>
    <lineage>
        <taxon>Bacteria</taxon>
        <taxon>Pseudomonadati</taxon>
        <taxon>Pseudomonadota</taxon>
        <taxon>Gammaproteobacteria</taxon>
        <taxon>Enterobacterales</taxon>
        <taxon>Pectobacteriaceae</taxon>
        <taxon>Brenneria</taxon>
    </lineage>
</organism>
<gene>
    <name evidence="2" type="ORF">DES54_10692</name>
</gene>
<dbReference type="AlphaFoldDB" id="A0A366I7D6"/>
<dbReference type="Proteomes" id="UP000253046">
    <property type="component" value="Unassembled WGS sequence"/>
</dbReference>
<proteinExistence type="predicted"/>
<evidence type="ECO:0000313" key="3">
    <source>
        <dbReference type="Proteomes" id="UP000253046"/>
    </source>
</evidence>